<comment type="caution">
    <text evidence="1">The sequence shown here is derived from an EMBL/GenBank/DDBJ whole genome shotgun (WGS) entry which is preliminary data.</text>
</comment>
<name>A0ACC3BZH7_PYRYE</name>
<sequence>MGRTQQSILSFFGKPRVGARPSLRGGSAAATPGRATAGHAGDGNGGGGVGGGVGGGGSGGGAPLGGWGAAAASRSGRGGVAASSPSLATDMDDDMPDDAQLLATLEMVESQSLAGPRSGSSPTGRVPAVLKRSSGLGISEEFQSPARPPRASRATVFGSSTHKRVLADKLPDESPKKARVETRGATAFLDDDVAPMGRSPSLSVSPVTPRRRLRRTPGAAAASDSDTDFVPEPTGTDEEADEDENLAIATPRPRATARGTANRRASATVAAERPVAVATASKTALDNVALLSAADRAAVRDRLMGCASLPGGAGTGSSGVAQVDGEDAWKAKNGWSIVVRDSAGRPTTDPDYDETTLYVPPNAVAGLTPFQRQFWDIKRQAYHVIIFFKKGKFYEMYDKDADVVHKELGLNYTGGGRVDMRCCGVPEQAFERHALRLLDLGYKVGRVEQTETINAATKRRKGAGTGGSAANRSAICERSLVRVLTRSTVSDDYLLKDHHARYLLAIVEGDEAPASACGRTDDATSVNGDGGVLIGVCYVDAAAGAITVGEFRDDYRRAGVDKLLAYLCPPEILVDGTRPASARLSALLRWAGDTDNTDVVRVSGGFSTMTPARLQHYMGGATVGSAVEAQRQELHRFFSDRGHVLAARAMGACADYLASLKVDAEVLSMGNFTLLPSPRDELPGSDVSSESDACSRSAPCAPAQTHLRAPARGVYDPSVEPRAHMVLDAASLLNLEVLETGADRSESGALISFVDRAVSSGGKRLLRRWLAEPLLDPAAINDRYNAIDFLHASDNVSGCLLSGLRKQLSQLPDLTRALAKTHAAATVADNAVMFDNTNQRRVKEFISVLSGLQSALDILDTVAVDVARHQQGTSIDDDAAPRRLEWLVTPGAGVPEGASARLEWFFDGAFDFAAARKDGDLFLKPGAVPTYDERKQAVADVEALLNAELAKHKSALREPGLKFFHRPKEPYQIEVPAACVQRSNLPRSWVLKSQSKTAQRYWTPEVERLASAHIDATELLEVETKTALRSLLARFDGDAAIWSAVARAVSELDALLALAVVSRPDGTGPMCRPTMAPASQASPDGVDASPVLHARSLRHPVLACRMNNNFVPNDVFLGTADGAEFKNAHPLAVVVTGSNMGGKSTLLRQTCVAAILAQMGCFVPAESFTLTPVDRIFTRLGAHDRITRGQSTFAVEMEETSTILSHATPQSLVIVDELGRGTSTHDGYAIAHAVLCDLTRRVRCRTLFATHYHLLTESFAAGPDVALYEMAIRVDDAHKDITFLYRFSPGVAPASFGIHCARLAGIPAAVADHADISAQEFEETLARQLAERKEERLAESVALTLRDGVDETALSAILALVEVGRG</sequence>
<proteinExistence type="predicted"/>
<evidence type="ECO:0000313" key="2">
    <source>
        <dbReference type="Proteomes" id="UP000798662"/>
    </source>
</evidence>
<keyword evidence="2" id="KW-1185">Reference proteome</keyword>
<reference evidence="1" key="1">
    <citation type="submission" date="2019-11" db="EMBL/GenBank/DDBJ databases">
        <title>Nori genome reveals adaptations in red seaweeds to the harsh intertidal environment.</title>
        <authorList>
            <person name="Wang D."/>
            <person name="Mao Y."/>
        </authorList>
    </citation>
    <scope>NUCLEOTIDE SEQUENCE</scope>
    <source>
        <tissue evidence="1">Gametophyte</tissue>
    </source>
</reference>
<protein>
    <submittedName>
        <fullName evidence="1">Uncharacterized protein</fullName>
    </submittedName>
</protein>
<evidence type="ECO:0000313" key="1">
    <source>
        <dbReference type="EMBL" id="KAK1863302.1"/>
    </source>
</evidence>
<dbReference type="EMBL" id="CM020619">
    <property type="protein sequence ID" value="KAK1863302.1"/>
    <property type="molecule type" value="Genomic_DNA"/>
</dbReference>
<accession>A0ACC3BZH7</accession>
<organism evidence="1 2">
    <name type="scientific">Pyropia yezoensis</name>
    <name type="common">Susabi-nori</name>
    <name type="synonym">Porphyra yezoensis</name>
    <dbReference type="NCBI Taxonomy" id="2788"/>
    <lineage>
        <taxon>Eukaryota</taxon>
        <taxon>Rhodophyta</taxon>
        <taxon>Bangiophyceae</taxon>
        <taxon>Bangiales</taxon>
        <taxon>Bangiaceae</taxon>
        <taxon>Pyropia</taxon>
    </lineage>
</organism>
<gene>
    <name evidence="1" type="ORF">I4F81_005859</name>
</gene>
<dbReference type="Proteomes" id="UP000798662">
    <property type="component" value="Chromosome 2"/>
</dbReference>